<dbReference type="EMBL" id="JAAAJB010000076">
    <property type="protein sequence ID" value="KAG0267393.1"/>
    <property type="molecule type" value="Genomic_DNA"/>
</dbReference>
<feature type="compositionally biased region" description="Polar residues" evidence="1">
    <location>
        <begin position="149"/>
        <end position="164"/>
    </location>
</feature>
<name>A0A9P6QHN9_9FUNG</name>
<keyword evidence="2" id="KW-1133">Transmembrane helix</keyword>
<protein>
    <recommendedName>
        <fullName evidence="5">Transmembrane protein</fullName>
    </recommendedName>
</protein>
<evidence type="ECO:0000256" key="2">
    <source>
        <dbReference type="SAM" id="Phobius"/>
    </source>
</evidence>
<evidence type="ECO:0008006" key="5">
    <source>
        <dbReference type="Google" id="ProtNLM"/>
    </source>
</evidence>
<keyword evidence="4" id="KW-1185">Reference proteome</keyword>
<feature type="transmembrane region" description="Helical" evidence="2">
    <location>
        <begin position="364"/>
        <end position="386"/>
    </location>
</feature>
<dbReference type="Proteomes" id="UP000807716">
    <property type="component" value="Unassembled WGS sequence"/>
</dbReference>
<evidence type="ECO:0000256" key="1">
    <source>
        <dbReference type="SAM" id="MobiDB-lite"/>
    </source>
</evidence>
<feature type="compositionally biased region" description="Low complexity" evidence="1">
    <location>
        <begin position="80"/>
        <end position="94"/>
    </location>
</feature>
<dbReference type="AlphaFoldDB" id="A0A9P6QHN9"/>
<keyword evidence="2" id="KW-0472">Membrane</keyword>
<feature type="compositionally biased region" description="Low complexity" evidence="1">
    <location>
        <begin position="118"/>
        <end position="138"/>
    </location>
</feature>
<feature type="region of interest" description="Disordered" evidence="1">
    <location>
        <begin position="34"/>
        <end position="94"/>
    </location>
</feature>
<accession>A0A9P6QHN9</accession>
<feature type="transmembrane region" description="Helical" evidence="2">
    <location>
        <begin position="406"/>
        <end position="428"/>
    </location>
</feature>
<comment type="caution">
    <text evidence="3">The sequence shown here is derived from an EMBL/GenBank/DDBJ whole genome shotgun (WGS) entry which is preliminary data.</text>
</comment>
<reference evidence="3" key="1">
    <citation type="journal article" date="2020" name="Fungal Divers.">
        <title>Resolving the Mortierellaceae phylogeny through synthesis of multi-gene phylogenetics and phylogenomics.</title>
        <authorList>
            <person name="Vandepol N."/>
            <person name="Liber J."/>
            <person name="Desiro A."/>
            <person name="Na H."/>
            <person name="Kennedy M."/>
            <person name="Barry K."/>
            <person name="Grigoriev I.V."/>
            <person name="Miller A.N."/>
            <person name="O'Donnell K."/>
            <person name="Stajich J.E."/>
            <person name="Bonito G."/>
        </authorList>
    </citation>
    <scope>NUCLEOTIDE SEQUENCE</scope>
    <source>
        <strain evidence="3">BC1065</strain>
    </source>
</reference>
<dbReference type="OrthoDB" id="2440805at2759"/>
<feature type="region of interest" description="Disordered" evidence="1">
    <location>
        <begin position="108"/>
        <end position="164"/>
    </location>
</feature>
<organism evidence="3 4">
    <name type="scientific">Actinomortierella ambigua</name>
    <dbReference type="NCBI Taxonomy" id="1343610"/>
    <lineage>
        <taxon>Eukaryota</taxon>
        <taxon>Fungi</taxon>
        <taxon>Fungi incertae sedis</taxon>
        <taxon>Mucoromycota</taxon>
        <taxon>Mortierellomycotina</taxon>
        <taxon>Mortierellomycetes</taxon>
        <taxon>Mortierellales</taxon>
        <taxon>Mortierellaceae</taxon>
        <taxon>Actinomortierella</taxon>
    </lineage>
</organism>
<evidence type="ECO:0000313" key="3">
    <source>
        <dbReference type="EMBL" id="KAG0267393.1"/>
    </source>
</evidence>
<gene>
    <name evidence="3" type="ORF">DFQ27_008811</name>
</gene>
<proteinExistence type="predicted"/>
<evidence type="ECO:0000313" key="4">
    <source>
        <dbReference type="Proteomes" id="UP000807716"/>
    </source>
</evidence>
<keyword evidence="2" id="KW-0812">Transmembrane</keyword>
<sequence length="496" mass="53971">MDIEKATLKKATVRALPLWADPEAESKYSALQTIRSGHGHTRGSISPPPTAHTTANNAGPNDVVVDPSLKAANGTPQQLASSSSSHPFHASPSVASHVSLSNIFHHPRQASTTNGEPSTSKSHSSLTTTVHLQQQPSQHHQELQGRLHTPSTFSLGNNSTVSSSPPDWSVFATMNNVSTLANQVSQKVPLIQQPENDADEGTATSRFSLRRITPKLEEIFKGGGGGKSAAEHQPGCTCNCPGMQGGRSTSTSRRFLTSKRQAQMESLSATRGYPTGQCVSTDPPEDNTWDEKDDMALTRKQSIGTNRTINMDAVRGFVNSPFFSNVLKSLTVMAAVSVFAIALDSVVLLVKTPDQKLRLANDNACMIITVILSVLTIAYSVFNIFLESRRPPEGLDTTRSKPLTVIISEIVASILWSQVLSITIYMYIWTYGCTAAGQEQLKSLWKDEVIPDPHLQERLCRRQGAMVGLEALLVLLLIVNFYTHIDQNFKFIRAVS</sequence>
<feature type="transmembrane region" description="Helical" evidence="2">
    <location>
        <begin position="330"/>
        <end position="352"/>
    </location>
</feature>
<feature type="transmembrane region" description="Helical" evidence="2">
    <location>
        <begin position="464"/>
        <end position="483"/>
    </location>
</feature>
<feature type="region of interest" description="Disordered" evidence="1">
    <location>
        <begin position="266"/>
        <end position="290"/>
    </location>
</feature>